<evidence type="ECO:0000313" key="7">
    <source>
        <dbReference type="Proteomes" id="UP000215148"/>
    </source>
</evidence>
<keyword evidence="1" id="KW-0805">Transcription regulation</keyword>
<reference evidence="6 7" key="1">
    <citation type="submission" date="2017-08" db="EMBL/GenBank/DDBJ databases">
        <title>The Vibrio qinghaiensis sp.-Q67 is a luminous bacteria isolated firstly from Qinghai lake, Qinghai province, China, which has been proved to be very sensitive to detect environmental and food pollutants. Therefore, complete genome analysis of V. qinghaiensis sp.-Q67 highlights the potential application of this strain on detection of hazards in the contaminated environments.</title>
        <authorList>
            <person name="Gong L."/>
        </authorList>
    </citation>
    <scope>NUCLEOTIDE SEQUENCE [LARGE SCALE GENOMIC DNA]</scope>
    <source>
        <strain evidence="6 7">Q67</strain>
    </source>
</reference>
<dbReference type="GO" id="GO:0045892">
    <property type="term" value="P:negative regulation of DNA-templated transcription"/>
    <property type="evidence" value="ECO:0007669"/>
    <property type="project" value="UniProtKB-UniRule"/>
</dbReference>
<dbReference type="Pfam" id="PF00392">
    <property type="entry name" value="GntR"/>
    <property type="match status" value="1"/>
</dbReference>
<feature type="domain" description="HTH gntR-type" evidence="5">
    <location>
        <begin position="4"/>
        <end position="72"/>
    </location>
</feature>
<dbReference type="PRINTS" id="PR00035">
    <property type="entry name" value="HTHGNTR"/>
</dbReference>
<dbReference type="PANTHER" id="PTHR44846">
    <property type="entry name" value="MANNOSYL-D-GLYCERATE TRANSPORT/METABOLISM SYSTEM REPRESSOR MNGR-RELATED"/>
    <property type="match status" value="1"/>
</dbReference>
<evidence type="ECO:0000313" key="6">
    <source>
        <dbReference type="EMBL" id="ASU23538.1"/>
    </source>
</evidence>
<protein>
    <recommendedName>
        <fullName evidence="4">Histidine utilization repressor</fullName>
    </recommendedName>
</protein>
<keyword evidence="3" id="KW-0804">Transcription</keyword>
<dbReference type="FunFam" id="1.10.10.10:FF:000079">
    <property type="entry name" value="GntR family transcriptional regulator"/>
    <property type="match status" value="1"/>
</dbReference>
<evidence type="ECO:0000256" key="3">
    <source>
        <dbReference type="ARBA" id="ARBA00023163"/>
    </source>
</evidence>
<evidence type="ECO:0000259" key="5">
    <source>
        <dbReference type="PROSITE" id="PS50949"/>
    </source>
</evidence>
<dbReference type="SUPFAM" id="SSF46785">
    <property type="entry name" value="Winged helix' DNA-binding domain"/>
    <property type="match status" value="1"/>
</dbReference>
<dbReference type="AlphaFoldDB" id="A0A223N1A5"/>
<dbReference type="GO" id="GO:0003700">
    <property type="term" value="F:DNA-binding transcription factor activity"/>
    <property type="evidence" value="ECO:0007669"/>
    <property type="project" value="UniProtKB-UniRule"/>
</dbReference>
<dbReference type="InterPro" id="IPR000524">
    <property type="entry name" value="Tscrpt_reg_HTH_GntR"/>
</dbReference>
<dbReference type="RefSeq" id="WP_094500795.1">
    <property type="nucleotide sequence ID" value="NZ_CAWNHI010000001.1"/>
</dbReference>
<proteinExistence type="predicted"/>
<organism evidence="6 7">
    <name type="scientific">Vibrio qinghaiensis</name>
    <dbReference type="NCBI Taxonomy" id="2025808"/>
    <lineage>
        <taxon>Bacteria</taxon>
        <taxon>Pseudomonadati</taxon>
        <taxon>Pseudomonadota</taxon>
        <taxon>Gammaproteobacteria</taxon>
        <taxon>Vibrionales</taxon>
        <taxon>Vibrionaceae</taxon>
        <taxon>Vibrio</taxon>
    </lineage>
</organism>
<dbReference type="InterPro" id="IPR050679">
    <property type="entry name" value="Bact_HTH_transcr_reg"/>
</dbReference>
<evidence type="ECO:0000256" key="2">
    <source>
        <dbReference type="ARBA" id="ARBA00023125"/>
    </source>
</evidence>
<dbReference type="InterPro" id="IPR028978">
    <property type="entry name" value="Chorismate_lyase_/UTRA_dom_sf"/>
</dbReference>
<dbReference type="PANTHER" id="PTHR44846:SF16">
    <property type="entry name" value="TRANSCRIPTIONAL REGULATOR PHNF-RELATED"/>
    <property type="match status" value="1"/>
</dbReference>
<dbReference type="InterPro" id="IPR036388">
    <property type="entry name" value="WH-like_DNA-bd_sf"/>
</dbReference>
<gene>
    <name evidence="6" type="primary">hutC</name>
    <name evidence="6" type="ORF">CCZ37_05220</name>
</gene>
<dbReference type="SMART" id="SM00866">
    <property type="entry name" value="UTRA"/>
    <property type="match status" value="1"/>
</dbReference>
<evidence type="ECO:0000256" key="1">
    <source>
        <dbReference type="ARBA" id="ARBA00023015"/>
    </source>
</evidence>
<dbReference type="GO" id="GO:0006547">
    <property type="term" value="P:L-histidine metabolic process"/>
    <property type="evidence" value="ECO:0007669"/>
    <property type="project" value="UniProtKB-UniRule"/>
</dbReference>
<dbReference type="CDD" id="cd07377">
    <property type="entry name" value="WHTH_GntR"/>
    <property type="match status" value="1"/>
</dbReference>
<dbReference type="Proteomes" id="UP000215148">
    <property type="component" value="Chromosome 1"/>
</dbReference>
<dbReference type="InterPro" id="IPR011663">
    <property type="entry name" value="UTRA"/>
</dbReference>
<dbReference type="EMBL" id="CP022741">
    <property type="protein sequence ID" value="ASU23538.1"/>
    <property type="molecule type" value="Genomic_DNA"/>
</dbReference>
<keyword evidence="7" id="KW-1185">Reference proteome</keyword>
<dbReference type="KEGG" id="vqi:CCZ37_05220"/>
<dbReference type="PROSITE" id="PS50949">
    <property type="entry name" value="HTH_GNTR"/>
    <property type="match status" value="1"/>
</dbReference>
<dbReference type="Gene3D" id="3.40.1410.10">
    <property type="entry name" value="Chorismate lyase-like"/>
    <property type="match status" value="1"/>
</dbReference>
<dbReference type="GO" id="GO:0003677">
    <property type="term" value="F:DNA binding"/>
    <property type="evidence" value="ECO:0007669"/>
    <property type="project" value="UniProtKB-UniRule"/>
</dbReference>
<sequence>MSSSPLYRQIKQFILDNIDSGHWPVGQRISTELELTEQFNVSRMTVNKAIRDLVADGKLQRRPRLGTFVCAVEDKAESPLLDIRNIADEVASRGKQYRSKVLKQLALAADESVAIKLGVMLGSSVFYSEIIHFANDTPIQLEVRWVNSRYAPHYLEQNFAFMTPNQYLSQNCPLSAIEHTVEAIIADHHIKQLLQLAVNEPCLLLNRRTWSGDKLVSSALLYHPGSKYKLTSKVMLD</sequence>
<accession>A0A223N1A5</accession>
<keyword evidence="2" id="KW-0238">DNA-binding</keyword>
<dbReference type="InterPro" id="IPR010248">
    <property type="entry name" value="His_ut_repres"/>
</dbReference>
<evidence type="ECO:0000256" key="4">
    <source>
        <dbReference type="NCBIfam" id="TIGR02018"/>
    </source>
</evidence>
<dbReference type="SUPFAM" id="SSF64288">
    <property type="entry name" value="Chorismate lyase-like"/>
    <property type="match status" value="1"/>
</dbReference>
<name>A0A223N1A5_9VIBR</name>
<dbReference type="InterPro" id="IPR036390">
    <property type="entry name" value="WH_DNA-bd_sf"/>
</dbReference>
<dbReference type="Gene3D" id="1.10.10.10">
    <property type="entry name" value="Winged helix-like DNA-binding domain superfamily/Winged helix DNA-binding domain"/>
    <property type="match status" value="1"/>
</dbReference>
<dbReference type="SMART" id="SM00345">
    <property type="entry name" value="HTH_GNTR"/>
    <property type="match status" value="1"/>
</dbReference>
<dbReference type="Pfam" id="PF07702">
    <property type="entry name" value="UTRA"/>
    <property type="match status" value="1"/>
</dbReference>
<dbReference type="NCBIfam" id="TIGR02018">
    <property type="entry name" value="his_ut_repres"/>
    <property type="match status" value="1"/>
</dbReference>